<feature type="active site" description="Proton acceptor" evidence="4">
    <location>
        <position position="71"/>
    </location>
</feature>
<dbReference type="GO" id="GO:0005737">
    <property type="term" value="C:cytoplasm"/>
    <property type="evidence" value="ECO:0007669"/>
    <property type="project" value="UniProtKB-SubCell"/>
</dbReference>
<feature type="site" description="Important for substrate specificity" evidence="4">
    <location>
        <position position="157"/>
    </location>
</feature>
<comment type="catalytic activity">
    <reaction evidence="4">
        <text>dTTP + H2O = dTMP + diphosphate + H(+)</text>
        <dbReference type="Rhea" id="RHEA:28534"/>
        <dbReference type="ChEBI" id="CHEBI:15377"/>
        <dbReference type="ChEBI" id="CHEBI:15378"/>
        <dbReference type="ChEBI" id="CHEBI:33019"/>
        <dbReference type="ChEBI" id="CHEBI:37568"/>
        <dbReference type="ChEBI" id="CHEBI:63528"/>
        <dbReference type="EC" id="3.6.1.9"/>
    </reaction>
</comment>
<protein>
    <recommendedName>
        <fullName evidence="4">dTTP/UTP pyrophosphatase</fullName>
        <shortName evidence="4">dTTPase/UTPase</shortName>
        <ecNumber evidence="4">3.6.1.9</ecNumber>
    </recommendedName>
    <alternativeName>
        <fullName evidence="4">Nucleoside triphosphate pyrophosphatase</fullName>
    </alternativeName>
    <alternativeName>
        <fullName evidence="4">Nucleotide pyrophosphatase</fullName>
        <shortName evidence="4">Nucleotide PPase</shortName>
    </alternativeName>
</protein>
<comment type="subcellular location">
    <subcellularLocation>
        <location evidence="4">Cytoplasm</location>
    </subcellularLocation>
</comment>
<dbReference type="GO" id="GO:0009117">
    <property type="term" value="P:nucleotide metabolic process"/>
    <property type="evidence" value="ECO:0007669"/>
    <property type="project" value="UniProtKB-KW"/>
</dbReference>
<dbReference type="KEGG" id="tee:Tel_16190"/>
<keyword evidence="6" id="KW-1185">Reference proteome</keyword>
<comment type="function">
    <text evidence="4">Nucleoside triphosphate pyrophosphatase that hydrolyzes dTTP and UTP. May have a dual role in cell division arrest and in preventing the incorporation of modified nucleotides into cellular nucleic acids.</text>
</comment>
<dbReference type="PANTHER" id="PTHR43213:SF5">
    <property type="entry name" value="BIFUNCTIONAL DTTP_UTP PYROPHOSPHATASE_METHYLTRANSFERASE PROTEIN-RELATED"/>
    <property type="match status" value="1"/>
</dbReference>
<dbReference type="HAMAP" id="MF_00528">
    <property type="entry name" value="Maf"/>
    <property type="match status" value="1"/>
</dbReference>
<dbReference type="InterPro" id="IPR029001">
    <property type="entry name" value="ITPase-like_fam"/>
</dbReference>
<dbReference type="CDD" id="cd00555">
    <property type="entry name" value="Maf"/>
    <property type="match status" value="1"/>
</dbReference>
<proteinExistence type="inferred from homology"/>
<evidence type="ECO:0000256" key="1">
    <source>
        <dbReference type="ARBA" id="ARBA00001968"/>
    </source>
</evidence>
<dbReference type="NCBIfam" id="TIGR00172">
    <property type="entry name" value="maf"/>
    <property type="match status" value="1"/>
</dbReference>
<evidence type="ECO:0000313" key="6">
    <source>
        <dbReference type="Proteomes" id="UP000055136"/>
    </source>
</evidence>
<reference evidence="5" key="1">
    <citation type="submission" date="2015-10" db="EMBL/GenBank/DDBJ databases">
        <title>Description of Candidatus Tenderia electrophaga gen. nov, sp. nov., an Uncultivated Electroautotroph from a Biocathode Enrichment.</title>
        <authorList>
            <person name="Eddie B.J."/>
            <person name="Malanoski A.P."/>
            <person name="Wang Z."/>
            <person name="Hall R.J."/>
            <person name="Oh S.D."/>
            <person name="Heiner C."/>
            <person name="Lin B."/>
            <person name="Strycharz-Glaven S.M."/>
        </authorList>
    </citation>
    <scope>NUCLEOTIDE SEQUENCE [LARGE SCALE GENOMIC DNA]</scope>
    <source>
        <strain evidence="5">NRL1</strain>
    </source>
</reference>
<dbReference type="PIRSF" id="PIRSF006305">
    <property type="entry name" value="Maf"/>
    <property type="match status" value="1"/>
</dbReference>
<comment type="catalytic activity">
    <reaction evidence="4">
        <text>UTP + H2O = UMP + diphosphate + H(+)</text>
        <dbReference type="Rhea" id="RHEA:29395"/>
        <dbReference type="ChEBI" id="CHEBI:15377"/>
        <dbReference type="ChEBI" id="CHEBI:15378"/>
        <dbReference type="ChEBI" id="CHEBI:33019"/>
        <dbReference type="ChEBI" id="CHEBI:46398"/>
        <dbReference type="ChEBI" id="CHEBI:57865"/>
        <dbReference type="EC" id="3.6.1.9"/>
    </reaction>
</comment>
<dbReference type="InterPro" id="IPR003697">
    <property type="entry name" value="Maf-like"/>
</dbReference>
<comment type="caution">
    <text evidence="4">Lacks conserved residue(s) required for the propagation of feature annotation.</text>
</comment>
<dbReference type="Proteomes" id="UP000055136">
    <property type="component" value="Chromosome"/>
</dbReference>
<dbReference type="GO" id="GO:0036218">
    <property type="term" value="F:dTTP diphosphatase activity"/>
    <property type="evidence" value="ECO:0007669"/>
    <property type="project" value="RHEA"/>
</dbReference>
<comment type="similarity">
    <text evidence="4">Belongs to the Maf family. YhdE subfamily.</text>
</comment>
<dbReference type="STRING" id="1748243.Tel_16190"/>
<feature type="site" description="Important for substrate specificity" evidence="4">
    <location>
        <position position="14"/>
    </location>
</feature>
<dbReference type="AlphaFoldDB" id="A0A0S2THC6"/>
<dbReference type="PANTHER" id="PTHR43213">
    <property type="entry name" value="BIFUNCTIONAL DTTP/UTP PYROPHOSPHATASE/METHYLTRANSFERASE PROTEIN-RELATED"/>
    <property type="match status" value="1"/>
</dbReference>
<keyword evidence="3 4" id="KW-0546">Nucleotide metabolism</keyword>
<dbReference type="Gene3D" id="3.90.950.10">
    <property type="match status" value="1"/>
</dbReference>
<evidence type="ECO:0000256" key="2">
    <source>
        <dbReference type="ARBA" id="ARBA00022801"/>
    </source>
</evidence>
<accession>A0A0S2THC6</accession>
<dbReference type="EMBL" id="CP013099">
    <property type="protein sequence ID" value="ALP54566.1"/>
    <property type="molecule type" value="Genomic_DNA"/>
</dbReference>
<feature type="site" description="Important for substrate specificity" evidence="4">
    <location>
        <position position="72"/>
    </location>
</feature>
<comment type="cofactor">
    <cofactor evidence="1 4">
        <name>a divalent metal cation</name>
        <dbReference type="ChEBI" id="CHEBI:60240"/>
    </cofactor>
</comment>
<evidence type="ECO:0000313" key="5">
    <source>
        <dbReference type="EMBL" id="ALP54566.1"/>
    </source>
</evidence>
<dbReference type="SUPFAM" id="SSF52972">
    <property type="entry name" value="ITPase-like"/>
    <property type="match status" value="1"/>
</dbReference>
<dbReference type="EC" id="3.6.1.9" evidence="4"/>
<evidence type="ECO:0000256" key="4">
    <source>
        <dbReference type="HAMAP-Rule" id="MF_00528"/>
    </source>
</evidence>
<gene>
    <name evidence="5" type="ORF">Tel_16190</name>
</gene>
<name>A0A0S2THC6_9GAMM</name>
<keyword evidence="4" id="KW-0963">Cytoplasm</keyword>
<organism evidence="5 6">
    <name type="scientific">Candidatus Tenderia electrophaga</name>
    <dbReference type="NCBI Taxonomy" id="1748243"/>
    <lineage>
        <taxon>Bacteria</taxon>
        <taxon>Pseudomonadati</taxon>
        <taxon>Pseudomonadota</taxon>
        <taxon>Gammaproteobacteria</taxon>
        <taxon>Candidatus Tenderiales</taxon>
        <taxon>Candidatus Tenderiaceae</taxon>
        <taxon>Candidatus Tenderia</taxon>
    </lineage>
</organism>
<sequence length="205" mass="21602">MTKPMICLGSASPRRAELLAQIGVSFKVATADIDESPQPGEVPEVYVLRMARHKAAAVSAQHPDLPVLAADTTVVVDGEILGKPRDAADGLAMLERLSGRAHQVLTALAVVEAGVAARRASRLNVNKVVFRATTAAERLAYWRTGEAADKAGAYAIQGRAAAFIEHLEGSFSAVMGLPLFETAQLLAEFGINVCDHWSDNGGEGA</sequence>
<keyword evidence="2 4" id="KW-0378">Hydrolase</keyword>
<evidence type="ECO:0000256" key="3">
    <source>
        <dbReference type="ARBA" id="ARBA00023080"/>
    </source>
</evidence>
<dbReference type="GO" id="GO:0036221">
    <property type="term" value="F:UTP diphosphatase activity"/>
    <property type="evidence" value="ECO:0007669"/>
    <property type="project" value="RHEA"/>
</dbReference>
<dbReference type="Pfam" id="PF02545">
    <property type="entry name" value="Maf"/>
    <property type="match status" value="1"/>
</dbReference>